<dbReference type="GO" id="GO:0008276">
    <property type="term" value="F:protein methyltransferase activity"/>
    <property type="evidence" value="ECO:0007669"/>
    <property type="project" value="InterPro"/>
</dbReference>
<dbReference type="GO" id="GO:0019251">
    <property type="term" value="P:anaerobic cobalamin biosynthetic process"/>
    <property type="evidence" value="ECO:0007669"/>
    <property type="project" value="UniProtKB-UniRule"/>
</dbReference>
<dbReference type="EC" id="2.1.1.196" evidence="5"/>
<dbReference type="InterPro" id="IPR050714">
    <property type="entry name" value="Cobalamin_biosynth_MTase"/>
</dbReference>
<dbReference type="Gene3D" id="3.40.50.150">
    <property type="entry name" value="Vaccinia Virus protein VP39"/>
    <property type="match status" value="1"/>
</dbReference>
<sequence>MIRDEDFFRMEGVPLTKEEIRAISIGKLQLEPEDVVVDIGCGSGGMTVEIAKRCKFVYAIDYSEDAVVTTGRNLELFNIKNCKLIKGRGEEVLESLDFNKAFVGGTKNINKILDILTAKNTEVIVINTIVLENTAKILNYFQDVEKYETEVVNVVVSYGRKVGSGHMMLSRNPVNIITCRLKGDSYG</sequence>
<dbReference type="PANTHER" id="PTHR43182">
    <property type="entry name" value="COBALT-PRECORRIN-6B C(15)-METHYLTRANSFERASE (DECARBOXYLATING)"/>
    <property type="match status" value="1"/>
</dbReference>
<dbReference type="AlphaFoldDB" id="A0A832ZZA7"/>
<gene>
    <name evidence="5 7" type="primary">cbiT</name>
    <name evidence="7" type="ORF">EYH55_05410</name>
</gene>
<dbReference type="NCBIfam" id="TIGR02469">
    <property type="entry name" value="CbiT"/>
    <property type="match status" value="1"/>
</dbReference>
<dbReference type="EMBL" id="DQVW01000105">
    <property type="protein sequence ID" value="HIQ32896.1"/>
    <property type="molecule type" value="Genomic_DNA"/>
</dbReference>
<keyword evidence="2 5" id="KW-0489">Methyltransferase</keyword>
<dbReference type="InterPro" id="IPR014008">
    <property type="entry name" value="Cbl_synth_MTase_CbiT"/>
</dbReference>
<evidence type="ECO:0000256" key="2">
    <source>
        <dbReference type="ARBA" id="ARBA00022603"/>
    </source>
</evidence>
<feature type="binding site" evidence="5">
    <location>
        <position position="16"/>
    </location>
    <ligand>
        <name>S-adenosyl-L-methionine</name>
        <dbReference type="ChEBI" id="CHEBI:59789"/>
    </ligand>
</feature>
<feature type="domain" description="Methyltransferase" evidence="6">
    <location>
        <begin position="32"/>
        <end position="153"/>
    </location>
</feature>
<dbReference type="PANTHER" id="PTHR43182:SF1">
    <property type="entry name" value="COBALT-PRECORRIN-7 C(5)-METHYLTRANSFERASE"/>
    <property type="match status" value="1"/>
</dbReference>
<evidence type="ECO:0000313" key="8">
    <source>
        <dbReference type="Proteomes" id="UP000623215"/>
    </source>
</evidence>
<proteinExistence type="inferred from homology"/>
<comment type="function">
    <text evidence="5">Catalyzes the methylation of C-15 in cobalt-precorrin-6B followed by the decarboxylation of C-12 to form cobalt-precorrin-7.</text>
</comment>
<organism evidence="7 8">
    <name type="scientific">Methanothermococcus okinawensis</name>
    <dbReference type="NCBI Taxonomy" id="155863"/>
    <lineage>
        <taxon>Archaea</taxon>
        <taxon>Methanobacteriati</taxon>
        <taxon>Methanobacteriota</taxon>
        <taxon>Methanomada group</taxon>
        <taxon>Methanococci</taxon>
        <taxon>Methanococcales</taxon>
        <taxon>Methanococcaceae</taxon>
        <taxon>Methanothermococcus</taxon>
    </lineage>
</organism>
<keyword evidence="4 5" id="KW-0949">S-adenosyl-L-methionine</keyword>
<evidence type="ECO:0000256" key="4">
    <source>
        <dbReference type="ARBA" id="ARBA00022691"/>
    </source>
</evidence>
<dbReference type="InterPro" id="IPR023475">
    <property type="entry name" value="CbiT"/>
</dbReference>
<comment type="similarity">
    <text evidence="5">Belongs to the methyltransferase superfamily. Archaeal-type CbiT family.</text>
</comment>
<feature type="binding site" evidence="5">
    <location>
        <position position="89"/>
    </location>
    <ligand>
        <name>S-adenosyl-L-methionine</name>
        <dbReference type="ChEBI" id="CHEBI:59789"/>
    </ligand>
</feature>
<dbReference type="InterPro" id="IPR029063">
    <property type="entry name" value="SAM-dependent_MTases_sf"/>
</dbReference>
<dbReference type="InterPro" id="IPR025714">
    <property type="entry name" value="Methyltranfer_dom"/>
</dbReference>
<accession>A0A832ZZA7</accession>
<comment type="pathway">
    <text evidence="5">Cofactor biosynthesis; adenosylcobalamin biosynthesis; cob(II)yrinate a,c-diamide from sirohydrochlorin (anaerobic route): step 8/10.</text>
</comment>
<keyword evidence="1 5" id="KW-0169">Cobalamin biosynthesis</keyword>
<keyword evidence="3 5" id="KW-0808">Transferase</keyword>
<evidence type="ECO:0000256" key="1">
    <source>
        <dbReference type="ARBA" id="ARBA00022573"/>
    </source>
</evidence>
<evidence type="ECO:0000259" key="6">
    <source>
        <dbReference type="Pfam" id="PF13847"/>
    </source>
</evidence>
<reference evidence="7" key="1">
    <citation type="journal article" date="2020" name="ISME J.">
        <title>Gammaproteobacteria mediating utilization of methyl-, sulfur- and petroleum organic compounds in deep ocean hydrothermal plumes.</title>
        <authorList>
            <person name="Zhou Z."/>
            <person name="Liu Y."/>
            <person name="Pan J."/>
            <person name="Cron B.R."/>
            <person name="Toner B.M."/>
            <person name="Anantharaman K."/>
            <person name="Breier J.A."/>
            <person name="Dick G.J."/>
            <person name="Li M."/>
        </authorList>
    </citation>
    <scope>NUCLEOTIDE SEQUENCE</scope>
    <source>
        <strain evidence="7">SZUA-1534</strain>
    </source>
</reference>
<dbReference type="CDD" id="cd02440">
    <property type="entry name" value="AdoMet_MTases"/>
    <property type="match status" value="1"/>
</dbReference>
<evidence type="ECO:0000313" key="7">
    <source>
        <dbReference type="EMBL" id="HIQ32896.1"/>
    </source>
</evidence>
<comment type="catalytic activity">
    <reaction evidence="5">
        <text>Co-precorrin-6B + S-adenosyl-L-methionine = Co-precorrin-7 + S-adenosyl-L-homocysteine + CO2</text>
        <dbReference type="Rhea" id="RHEA:36067"/>
        <dbReference type="ChEBI" id="CHEBI:16526"/>
        <dbReference type="ChEBI" id="CHEBI:57856"/>
        <dbReference type="ChEBI" id="CHEBI:59789"/>
        <dbReference type="ChEBI" id="CHEBI:70791"/>
        <dbReference type="ChEBI" id="CHEBI:72780"/>
        <dbReference type="EC" id="2.1.1.196"/>
    </reaction>
</comment>
<feature type="binding site" evidence="5">
    <location>
        <begin position="40"/>
        <end position="44"/>
    </location>
    <ligand>
        <name>S-adenosyl-L-methionine</name>
        <dbReference type="ChEBI" id="CHEBI:59789"/>
    </ligand>
</feature>
<dbReference type="GO" id="GO:0032259">
    <property type="term" value="P:methylation"/>
    <property type="evidence" value="ECO:0007669"/>
    <property type="project" value="UniProtKB-KW"/>
</dbReference>
<protein>
    <recommendedName>
        <fullName evidence="5">Probable cobalt-precorrin-6B C(15)-methyltransferase (decarboxylating)</fullName>
        <ecNumber evidence="5">2.1.1.196</ecNumber>
    </recommendedName>
</protein>
<feature type="binding site" evidence="5">
    <location>
        <position position="61"/>
    </location>
    <ligand>
        <name>S-adenosyl-L-methionine</name>
        <dbReference type="ChEBI" id="CHEBI:59789"/>
    </ligand>
</feature>
<dbReference type="UniPathway" id="UPA00148">
    <property type="reaction ID" value="UER00229"/>
</dbReference>
<dbReference type="HAMAP" id="MF_00786">
    <property type="entry name" value="CbiT"/>
    <property type="match status" value="1"/>
</dbReference>
<name>A0A832ZZA7_9EURY</name>
<evidence type="ECO:0000256" key="3">
    <source>
        <dbReference type="ARBA" id="ARBA00022679"/>
    </source>
</evidence>
<dbReference type="Proteomes" id="UP000623215">
    <property type="component" value="Unassembled WGS sequence"/>
</dbReference>
<evidence type="ECO:0000256" key="5">
    <source>
        <dbReference type="HAMAP-Rule" id="MF_00786"/>
    </source>
</evidence>
<dbReference type="Pfam" id="PF13847">
    <property type="entry name" value="Methyltransf_31"/>
    <property type="match status" value="1"/>
</dbReference>
<comment type="caution">
    <text evidence="7">The sequence shown here is derived from an EMBL/GenBank/DDBJ whole genome shotgun (WGS) entry which is preliminary data.</text>
</comment>
<dbReference type="SUPFAM" id="SSF53335">
    <property type="entry name" value="S-adenosyl-L-methionine-dependent methyltransferases"/>
    <property type="match status" value="1"/>
</dbReference>